<dbReference type="AlphaFoldDB" id="M4NIV7"/>
<name>M4NIV7_9GAMM</name>
<dbReference type="eggNOG" id="COG0451">
    <property type="taxonomic scope" value="Bacteria"/>
</dbReference>
<dbReference type="STRING" id="666685.R2APBS1_0577"/>
<dbReference type="Gene3D" id="3.40.50.720">
    <property type="entry name" value="NAD(P)-binding Rossmann-like Domain"/>
    <property type="match status" value="1"/>
</dbReference>
<dbReference type="InterPro" id="IPR001509">
    <property type="entry name" value="Epimerase_deHydtase"/>
</dbReference>
<evidence type="ECO:0000256" key="1">
    <source>
        <dbReference type="ARBA" id="ARBA00005125"/>
    </source>
</evidence>
<keyword evidence="5" id="KW-1185">Reference proteome</keyword>
<dbReference type="HOGENOM" id="CLU_007383_1_7_6"/>
<proteinExistence type="inferred from homology"/>
<dbReference type="RefSeq" id="WP_015446794.1">
    <property type="nucleotide sequence ID" value="NC_020541.1"/>
</dbReference>
<evidence type="ECO:0000259" key="3">
    <source>
        <dbReference type="Pfam" id="PF01370"/>
    </source>
</evidence>
<organism evidence="4 5">
    <name type="scientific">Rhodanobacter denitrificans</name>
    <dbReference type="NCBI Taxonomy" id="666685"/>
    <lineage>
        <taxon>Bacteria</taxon>
        <taxon>Pseudomonadati</taxon>
        <taxon>Pseudomonadota</taxon>
        <taxon>Gammaproteobacteria</taxon>
        <taxon>Lysobacterales</taxon>
        <taxon>Rhodanobacteraceae</taxon>
        <taxon>Rhodanobacter</taxon>
    </lineage>
</organism>
<dbReference type="KEGG" id="rhd:R2APBS1_0577"/>
<protein>
    <submittedName>
        <fullName evidence="4">Nucleoside-diphosphate-sugar epimerase</fullName>
    </submittedName>
</protein>
<dbReference type="Proteomes" id="UP000011859">
    <property type="component" value="Chromosome"/>
</dbReference>
<accession>M4NIV7</accession>
<dbReference type="InterPro" id="IPR036291">
    <property type="entry name" value="NAD(P)-bd_dom_sf"/>
</dbReference>
<dbReference type="PANTHER" id="PTHR43000">
    <property type="entry name" value="DTDP-D-GLUCOSE 4,6-DEHYDRATASE-RELATED"/>
    <property type="match status" value="1"/>
</dbReference>
<dbReference type="Pfam" id="PF01370">
    <property type="entry name" value="Epimerase"/>
    <property type="match status" value="2"/>
</dbReference>
<reference evidence="4 5" key="1">
    <citation type="submission" date="2012-04" db="EMBL/GenBank/DDBJ databases">
        <title>Complete genome of Rhodanobacter sp. 2APBS1.</title>
        <authorList>
            <consortium name="US DOE Joint Genome Institute"/>
            <person name="Huntemann M."/>
            <person name="Wei C.-L."/>
            <person name="Han J."/>
            <person name="Detter J.C."/>
            <person name="Han C."/>
            <person name="Tapia R."/>
            <person name="Munk A.C.C."/>
            <person name="Chen A."/>
            <person name="Krypides N."/>
            <person name="Mavromatis K."/>
            <person name="Markowitz V."/>
            <person name="Szeto E."/>
            <person name="Ivanova N."/>
            <person name="Mikhailova N."/>
            <person name="Ovchinnikova G."/>
            <person name="Pagani I."/>
            <person name="Pati A."/>
            <person name="Goodwin L."/>
            <person name="Peters L."/>
            <person name="Pitluck S."/>
            <person name="Woyke T."/>
            <person name="Prakash O."/>
            <person name="Elkins J."/>
            <person name="Brown S."/>
            <person name="Palumbo A."/>
            <person name="Hemme C."/>
            <person name="Zhou J."/>
            <person name="Watson D."/>
            <person name="Jardine P."/>
            <person name="Kostka J."/>
            <person name="Green S."/>
        </authorList>
    </citation>
    <scope>NUCLEOTIDE SEQUENCE [LARGE SCALE GENOMIC DNA]</scope>
    <source>
        <strain evidence="4 5">2APBS1</strain>
    </source>
</reference>
<feature type="domain" description="NAD-dependent epimerase/dehydratase" evidence="3">
    <location>
        <begin position="5"/>
        <end position="135"/>
    </location>
</feature>
<dbReference type="EMBL" id="CP003470">
    <property type="protein sequence ID" value="AGG87746.1"/>
    <property type="molecule type" value="Genomic_DNA"/>
</dbReference>
<feature type="domain" description="NAD-dependent epimerase/dehydratase" evidence="3">
    <location>
        <begin position="181"/>
        <end position="274"/>
    </location>
</feature>
<evidence type="ECO:0000313" key="4">
    <source>
        <dbReference type="EMBL" id="AGG87746.1"/>
    </source>
</evidence>
<comment type="similarity">
    <text evidence="2">Belongs to the NAD(P)-dependent epimerase/dehydratase family.</text>
</comment>
<sequence precursor="true">MDKAIVVTGGAGFIGSALAHRLGVGGLPIIAVDNLHPQIHPDRKRPDSLPEFAVLVKGDVTEAKTWNEVLAHWRPEILVHLAAETGTGQSLTEASRHANVNVVGTTAMLDALTRHGVKPRHVVLASSRAVYGEGAWCSESGAVFYPPPRSHAVLASGQWDPLPPDGNGKVTPKMHSGRDVFPAPTSVYGATKLAQEHILGAWCGAMQVPLSIFRLQNVYGPGQSPYNAYTGIITLFIRQARKGLQLEIYEDGEIGRDFVFIDDVVEAIAAGIAKPPMDRRLLDVGHGVSTTIREAATVIASHHAAPLPKVTGKFRDGDVRWAVADPEPLADQLGVRAKVPFEEGVRRVAEWLVEKGHA</sequence>
<gene>
    <name evidence="4" type="ORF">R2APBS1_0577</name>
</gene>
<dbReference type="SUPFAM" id="SSF51735">
    <property type="entry name" value="NAD(P)-binding Rossmann-fold domains"/>
    <property type="match status" value="1"/>
</dbReference>
<evidence type="ECO:0000256" key="2">
    <source>
        <dbReference type="ARBA" id="ARBA00007637"/>
    </source>
</evidence>
<comment type="pathway">
    <text evidence="1">Bacterial outer membrane biogenesis; LPS O-antigen biosynthesis.</text>
</comment>
<dbReference type="OrthoDB" id="9778052at2"/>
<evidence type="ECO:0000313" key="5">
    <source>
        <dbReference type="Proteomes" id="UP000011859"/>
    </source>
</evidence>